<dbReference type="GO" id="GO:0003676">
    <property type="term" value="F:nucleic acid binding"/>
    <property type="evidence" value="ECO:0007669"/>
    <property type="project" value="InterPro"/>
</dbReference>
<dbReference type="PROSITE" id="PS50158">
    <property type="entry name" value="ZF_CCHC"/>
    <property type="match status" value="1"/>
</dbReference>
<keyword evidence="1" id="KW-0863">Zinc-finger</keyword>
<reference evidence="5" key="1">
    <citation type="submission" date="2017-02" db="UniProtKB">
        <authorList>
            <consortium name="WormBaseParasite"/>
        </authorList>
    </citation>
    <scope>IDENTIFICATION</scope>
</reference>
<feature type="coiled-coil region" evidence="2">
    <location>
        <begin position="60"/>
        <end position="87"/>
    </location>
</feature>
<evidence type="ECO:0000259" key="3">
    <source>
        <dbReference type="PROSITE" id="PS50158"/>
    </source>
</evidence>
<evidence type="ECO:0000313" key="4">
    <source>
        <dbReference type="Proteomes" id="UP000046392"/>
    </source>
</evidence>
<dbReference type="InterPro" id="IPR001969">
    <property type="entry name" value="Aspartic_peptidase_AS"/>
</dbReference>
<dbReference type="InterPro" id="IPR036875">
    <property type="entry name" value="Znf_CCHC_sf"/>
</dbReference>
<dbReference type="SUPFAM" id="SSF57756">
    <property type="entry name" value="Retrovirus zinc finger-like domains"/>
    <property type="match status" value="1"/>
</dbReference>
<accession>A0A0N5BLT4</accession>
<dbReference type="PROSITE" id="PS00141">
    <property type="entry name" value="ASP_PROTEASE"/>
    <property type="match status" value="1"/>
</dbReference>
<evidence type="ECO:0000313" key="5">
    <source>
        <dbReference type="WBParaSite" id="SPAL_0000688000.1"/>
    </source>
</evidence>
<dbReference type="AlphaFoldDB" id="A0A0N5BLT4"/>
<dbReference type="InterPro" id="IPR001878">
    <property type="entry name" value="Znf_CCHC"/>
</dbReference>
<dbReference type="GO" id="GO:0008270">
    <property type="term" value="F:zinc ion binding"/>
    <property type="evidence" value="ECO:0007669"/>
    <property type="project" value="UniProtKB-KW"/>
</dbReference>
<evidence type="ECO:0000256" key="2">
    <source>
        <dbReference type="SAM" id="Coils"/>
    </source>
</evidence>
<dbReference type="GO" id="GO:0019899">
    <property type="term" value="F:enzyme binding"/>
    <property type="evidence" value="ECO:0007669"/>
    <property type="project" value="UniProtKB-ARBA"/>
</dbReference>
<proteinExistence type="predicted"/>
<feature type="domain" description="CCHC-type" evidence="3">
    <location>
        <begin position="313"/>
        <end position="329"/>
    </location>
</feature>
<organism evidence="4 5">
    <name type="scientific">Strongyloides papillosus</name>
    <name type="common">Intestinal threadworm</name>
    <dbReference type="NCBI Taxonomy" id="174720"/>
    <lineage>
        <taxon>Eukaryota</taxon>
        <taxon>Metazoa</taxon>
        <taxon>Ecdysozoa</taxon>
        <taxon>Nematoda</taxon>
        <taxon>Chromadorea</taxon>
        <taxon>Rhabditida</taxon>
        <taxon>Tylenchina</taxon>
        <taxon>Panagrolaimomorpha</taxon>
        <taxon>Strongyloidoidea</taxon>
        <taxon>Strongyloididae</taxon>
        <taxon>Strongyloides</taxon>
    </lineage>
</organism>
<dbReference type="Gene3D" id="4.10.60.10">
    <property type="entry name" value="Zinc finger, CCHC-type"/>
    <property type="match status" value="1"/>
</dbReference>
<protein>
    <submittedName>
        <fullName evidence="5">CCHC-type domain-containing protein</fullName>
    </submittedName>
</protein>
<dbReference type="WBParaSite" id="SPAL_0000688000.1">
    <property type="protein sequence ID" value="SPAL_0000688000.1"/>
    <property type="gene ID" value="SPAL_0000688000"/>
</dbReference>
<dbReference type="GO" id="GO:0006508">
    <property type="term" value="P:proteolysis"/>
    <property type="evidence" value="ECO:0007669"/>
    <property type="project" value="InterPro"/>
</dbReference>
<sequence>MKTEEIDLCETILNGILEIFGVKKENLGEGVYEEVVKVLKEDLLTRKPEVVAKKTLKLLREKDILTQEQTEEALKTLEEEVEKQVKVKEDSGEKMAEAVQRMATSPKLMTVMQKLEPRAGNPRLVNQWFEEFEDRWTLSYTAEERNQQENAELKLVHLRILYGMKVRTFMDGKANELKDTYDKAKNLILKRFGSDSREDDIDKLVNFKIRTEDPEQFNEDAQRYRDLIEKAYGDVREKELLNRLGSMLRGDLQTMFFTYMASIEDYDDMVAKLIQYMNIKGSMREKKFKSNDKEMLQKNGSFKENETSLEKKKCYSCGELGHLKALCPQRKMKEEVKTTESASKITEDAKDRRIEELTAMVNRLSKMVNEEENTTRVCRRVDVTVEKKNKDEKKKFKEFYVMGSIWHKNKKNDDITEVPVICLVDTGSTRTIITESVYRVATKKNSCNLKPVIFTT</sequence>
<keyword evidence="2" id="KW-0175">Coiled coil</keyword>
<keyword evidence="4" id="KW-1185">Reference proteome</keyword>
<dbReference type="SMART" id="SM00343">
    <property type="entry name" value="ZnF_C2HC"/>
    <property type="match status" value="1"/>
</dbReference>
<keyword evidence="1" id="KW-0862">Zinc</keyword>
<dbReference type="Proteomes" id="UP000046392">
    <property type="component" value="Unplaced"/>
</dbReference>
<dbReference type="Pfam" id="PF00098">
    <property type="entry name" value="zf-CCHC"/>
    <property type="match status" value="1"/>
</dbReference>
<dbReference type="GO" id="GO:0004190">
    <property type="term" value="F:aspartic-type endopeptidase activity"/>
    <property type="evidence" value="ECO:0007669"/>
    <property type="project" value="InterPro"/>
</dbReference>
<evidence type="ECO:0000256" key="1">
    <source>
        <dbReference type="PROSITE-ProRule" id="PRU00047"/>
    </source>
</evidence>
<keyword evidence="1" id="KW-0479">Metal-binding</keyword>
<name>A0A0N5BLT4_STREA</name>